<feature type="compositionally biased region" description="Gly residues" evidence="5">
    <location>
        <begin position="377"/>
        <end position="391"/>
    </location>
</feature>
<evidence type="ECO:0000259" key="6">
    <source>
        <dbReference type="PROSITE" id="PS50102"/>
    </source>
</evidence>
<protein>
    <submittedName>
        <fullName evidence="9">RRM domain-containing protein</fullName>
    </submittedName>
</protein>
<dbReference type="STRING" id="51028.A0A0N4VMN3"/>
<feature type="compositionally biased region" description="Basic and acidic residues" evidence="5">
    <location>
        <begin position="165"/>
        <end position="194"/>
    </location>
</feature>
<keyword evidence="2 4" id="KW-0694">RNA-binding</keyword>
<dbReference type="Proteomes" id="UP000274131">
    <property type="component" value="Unassembled WGS sequence"/>
</dbReference>
<dbReference type="GO" id="GO:0005634">
    <property type="term" value="C:nucleus"/>
    <property type="evidence" value="ECO:0007669"/>
    <property type="project" value="UniProtKB-SubCell"/>
</dbReference>
<dbReference type="SUPFAM" id="SSF54928">
    <property type="entry name" value="RNA-binding domain, RBD"/>
    <property type="match status" value="1"/>
</dbReference>
<sequence length="398" mass="42333">MSAPVATSDPNSAAYQQYDPAAIAQFQQAWQQYYAVMGQNANVTQSGTTAVAQQPGATASTTPADPGATQYSGYFAQSSGPAGPGNGPSGANSGPSGGFGTNSNSSYGGPQGPGRGSGGPSQHGGDNKGGYQNDGGYQNERGGRGGYPGDRRFFFSNTSLLGDRYSNRDDRSRDRGDRDRDSYGGRGDRDRDYPSRGTVFLLYFSGEHKHSFYRKVIDRGAREDRGRDRPSRWGDDRERGPPGGGDGFRGGPGSGGPGARGGFQDRGPPRGFGGPRDDQVEVRETVFVQGIPTNVNEQFIHDVFCTQGDIARNERTGEPRIKIYTDRDTNQPKGECTITFVDAKTAEDVIRTYNGAQFPGSDQRMTLSFAKYKTDGGQRGGGSAGGRGGRGGFDRGNR</sequence>
<dbReference type="PROSITE" id="PS50102">
    <property type="entry name" value="RRM"/>
    <property type="match status" value="1"/>
</dbReference>
<accession>A0A0N4VMN3</accession>
<feature type="compositionally biased region" description="Polar residues" evidence="5">
    <location>
        <begin position="46"/>
        <end position="77"/>
    </location>
</feature>
<dbReference type="InterPro" id="IPR034870">
    <property type="entry name" value="TET_fam"/>
</dbReference>
<feature type="region of interest" description="Disordered" evidence="5">
    <location>
        <begin position="222"/>
        <end position="277"/>
    </location>
</feature>
<dbReference type="OrthoDB" id="76445at2759"/>
<evidence type="ECO:0000313" key="8">
    <source>
        <dbReference type="Proteomes" id="UP000274131"/>
    </source>
</evidence>
<evidence type="ECO:0000256" key="2">
    <source>
        <dbReference type="ARBA" id="ARBA00022884"/>
    </source>
</evidence>
<proteinExistence type="predicted"/>
<dbReference type="InterPro" id="IPR035979">
    <property type="entry name" value="RBD_domain_sf"/>
</dbReference>
<comment type="subcellular location">
    <subcellularLocation>
        <location evidence="1">Nucleus</location>
    </subcellularLocation>
</comment>
<evidence type="ECO:0000256" key="1">
    <source>
        <dbReference type="ARBA" id="ARBA00004123"/>
    </source>
</evidence>
<organism evidence="9">
    <name type="scientific">Enterobius vermicularis</name>
    <name type="common">Human pinworm</name>
    <dbReference type="NCBI Taxonomy" id="51028"/>
    <lineage>
        <taxon>Eukaryota</taxon>
        <taxon>Metazoa</taxon>
        <taxon>Ecdysozoa</taxon>
        <taxon>Nematoda</taxon>
        <taxon>Chromadorea</taxon>
        <taxon>Rhabditida</taxon>
        <taxon>Spirurina</taxon>
        <taxon>Oxyuridomorpha</taxon>
        <taxon>Oxyuroidea</taxon>
        <taxon>Oxyuridae</taxon>
        <taxon>Enterobius</taxon>
    </lineage>
</organism>
<reference evidence="7 8" key="2">
    <citation type="submission" date="2018-10" db="EMBL/GenBank/DDBJ databases">
        <authorList>
            <consortium name="Pathogen Informatics"/>
        </authorList>
    </citation>
    <scope>NUCLEOTIDE SEQUENCE [LARGE SCALE GENOMIC DNA]</scope>
</reference>
<dbReference type="GO" id="GO:0006355">
    <property type="term" value="P:regulation of DNA-templated transcription"/>
    <property type="evidence" value="ECO:0007669"/>
    <property type="project" value="InterPro"/>
</dbReference>
<feature type="compositionally biased region" description="Gly residues" evidence="5">
    <location>
        <begin position="109"/>
        <end position="122"/>
    </location>
</feature>
<feature type="compositionally biased region" description="Basic and acidic residues" evidence="5">
    <location>
        <begin position="222"/>
        <end position="240"/>
    </location>
</feature>
<dbReference type="AlphaFoldDB" id="A0A0N4VMN3"/>
<dbReference type="InterPro" id="IPR012677">
    <property type="entry name" value="Nucleotide-bd_a/b_plait_sf"/>
</dbReference>
<feature type="domain" description="RRM" evidence="6">
    <location>
        <begin position="284"/>
        <end position="372"/>
    </location>
</feature>
<dbReference type="EMBL" id="UXUI01012040">
    <property type="protein sequence ID" value="VDD96678.1"/>
    <property type="molecule type" value="Genomic_DNA"/>
</dbReference>
<gene>
    <name evidence="7" type="ORF">EVEC_LOCUS11429</name>
</gene>
<dbReference type="Gene3D" id="3.30.70.330">
    <property type="match status" value="1"/>
</dbReference>
<name>A0A0N4VMN3_ENTVE</name>
<feature type="region of interest" description="Disordered" evidence="5">
    <location>
        <begin position="46"/>
        <end position="195"/>
    </location>
</feature>
<evidence type="ECO:0000256" key="4">
    <source>
        <dbReference type="PROSITE-ProRule" id="PRU00176"/>
    </source>
</evidence>
<evidence type="ECO:0000313" key="7">
    <source>
        <dbReference type="EMBL" id="VDD96678.1"/>
    </source>
</evidence>
<evidence type="ECO:0000313" key="9">
    <source>
        <dbReference type="WBParaSite" id="EVEC_0001220501-mRNA-1"/>
    </source>
</evidence>
<feature type="region of interest" description="Disordered" evidence="5">
    <location>
        <begin position="372"/>
        <end position="398"/>
    </location>
</feature>
<reference evidence="9" key="1">
    <citation type="submission" date="2017-02" db="UniProtKB">
        <authorList>
            <consortium name="WormBaseParasite"/>
        </authorList>
    </citation>
    <scope>IDENTIFICATION</scope>
</reference>
<dbReference type="Pfam" id="PF00076">
    <property type="entry name" value="RRM_1"/>
    <property type="match status" value="1"/>
</dbReference>
<dbReference type="SMART" id="SM00360">
    <property type="entry name" value="RRM"/>
    <property type="match status" value="1"/>
</dbReference>
<dbReference type="InterPro" id="IPR000504">
    <property type="entry name" value="RRM_dom"/>
</dbReference>
<keyword evidence="8" id="KW-1185">Reference proteome</keyword>
<feature type="compositionally biased region" description="Gly residues" evidence="5">
    <location>
        <begin position="241"/>
        <end position="261"/>
    </location>
</feature>
<dbReference type="WBParaSite" id="EVEC_0001220501-mRNA-1">
    <property type="protein sequence ID" value="EVEC_0001220501-mRNA-1"/>
    <property type="gene ID" value="EVEC_0001220501"/>
</dbReference>
<evidence type="ECO:0000256" key="5">
    <source>
        <dbReference type="SAM" id="MobiDB-lite"/>
    </source>
</evidence>
<keyword evidence="3" id="KW-0539">Nucleus</keyword>
<dbReference type="PANTHER" id="PTHR23238">
    <property type="entry name" value="RNA BINDING PROTEIN"/>
    <property type="match status" value="1"/>
</dbReference>
<evidence type="ECO:0000256" key="3">
    <source>
        <dbReference type="ARBA" id="ARBA00023242"/>
    </source>
</evidence>
<dbReference type="GO" id="GO:0003723">
    <property type="term" value="F:RNA binding"/>
    <property type="evidence" value="ECO:0007669"/>
    <property type="project" value="UniProtKB-UniRule"/>
</dbReference>